<dbReference type="PANTHER" id="PTHR22916">
    <property type="entry name" value="GLYCOSYLTRANSFERASE"/>
    <property type="match status" value="1"/>
</dbReference>
<gene>
    <name evidence="2" type="ORF">PKF023_03590</name>
</gene>
<dbReference type="Proteomes" id="UP001211097">
    <property type="component" value="Chromosome"/>
</dbReference>
<dbReference type="SUPFAM" id="SSF53448">
    <property type="entry name" value="Nucleotide-diphospho-sugar transferases"/>
    <property type="match status" value="1"/>
</dbReference>
<dbReference type="GO" id="GO:0016758">
    <property type="term" value="F:hexosyltransferase activity"/>
    <property type="evidence" value="ECO:0007669"/>
    <property type="project" value="UniProtKB-ARBA"/>
</dbReference>
<organism evidence="2">
    <name type="scientific">Polynucleobacter yangtzensis</name>
    <dbReference type="NCBI Taxonomy" id="1743159"/>
    <lineage>
        <taxon>Bacteria</taxon>
        <taxon>Pseudomonadati</taxon>
        <taxon>Pseudomonadota</taxon>
        <taxon>Betaproteobacteria</taxon>
        <taxon>Burkholderiales</taxon>
        <taxon>Burkholderiaceae</taxon>
        <taxon>Polynucleobacter</taxon>
    </lineage>
</organism>
<dbReference type="Gene3D" id="3.90.550.10">
    <property type="entry name" value="Spore Coat Polysaccharide Biosynthesis Protein SpsA, Chain A"/>
    <property type="match status" value="1"/>
</dbReference>
<dbReference type="RefSeq" id="WP_281742935.1">
    <property type="nucleotide sequence ID" value="NZ_AP026973.1"/>
</dbReference>
<dbReference type="Pfam" id="PF00535">
    <property type="entry name" value="Glycos_transf_2"/>
    <property type="match status" value="1"/>
</dbReference>
<feature type="domain" description="Glycosyltransferase 2-like" evidence="1">
    <location>
        <begin position="13"/>
        <end position="136"/>
    </location>
</feature>
<reference evidence="2" key="1">
    <citation type="submission" date="2022-11" db="EMBL/GenBank/DDBJ databases">
        <title>Complete Genome Sequences of three Polynucleobacter sp. Subcluster PnecC Strains KF022, KF023, and KF032 Isolated from a Shallow Eutrophic Lake in Japan.</title>
        <authorList>
            <person name="Ogata Y."/>
            <person name="Watanabe K."/>
            <person name="Takemine S."/>
            <person name="Shindo C."/>
            <person name="Kurokawa R."/>
            <person name="Suda W."/>
        </authorList>
    </citation>
    <scope>NUCLEOTIDE SEQUENCE</scope>
    <source>
        <strain evidence="2">KF023</strain>
    </source>
</reference>
<dbReference type="EMBL" id="AP026973">
    <property type="protein sequence ID" value="BDT76556.1"/>
    <property type="molecule type" value="Genomic_DNA"/>
</dbReference>
<name>A0A9C7FAX6_9BURK</name>
<dbReference type="InterPro" id="IPR029044">
    <property type="entry name" value="Nucleotide-diphossugar_trans"/>
</dbReference>
<sequence length="282" mass="32641">MLPANQLSNSFVVVTPNFNMGSYLAETIESVLRNIRPGDEYYIIDGGSSDESVEIIKKYAHRLTGWVSEKDDSYADAISKGFMRGTGRYQCWINSGDLLLNDSLDLARKLLDKSNADMIFGDDFYIDCNSNVLAYSRGACRNLRLAMLYGAWTPLQDACFWRSDLYKRVGGLNKSLQNAADYDLFARFAVDGNVCYMPYAFSAFRKHDGQHSIAHTKSYQREKNDIRCKLVAKSDESLLKKIFLRCYFFMAVRWRVYVMQRIWDKSRLHFKPINQLKATRYW</sequence>
<accession>A0A9C7FAX6</accession>
<dbReference type="KEGG" id="pyt:PKF023_03590"/>
<protein>
    <submittedName>
        <fullName evidence="2">Glycosyl transferase</fullName>
    </submittedName>
</protein>
<evidence type="ECO:0000313" key="2">
    <source>
        <dbReference type="EMBL" id="BDT76556.1"/>
    </source>
</evidence>
<proteinExistence type="predicted"/>
<evidence type="ECO:0000259" key="1">
    <source>
        <dbReference type="Pfam" id="PF00535"/>
    </source>
</evidence>
<dbReference type="AlphaFoldDB" id="A0A9C7FAX6"/>
<dbReference type="PANTHER" id="PTHR22916:SF65">
    <property type="entry name" value="SLR1065 PROTEIN"/>
    <property type="match status" value="1"/>
</dbReference>
<dbReference type="InterPro" id="IPR001173">
    <property type="entry name" value="Glyco_trans_2-like"/>
</dbReference>
<keyword evidence="2" id="KW-0808">Transferase</keyword>